<evidence type="ECO:0000256" key="17">
    <source>
        <dbReference type="RuleBase" id="RU362098"/>
    </source>
</evidence>
<dbReference type="SUPFAM" id="SSF52540">
    <property type="entry name" value="P-loop containing nucleoside triphosphate hydrolases"/>
    <property type="match status" value="1"/>
</dbReference>
<dbReference type="InterPro" id="IPR011640">
    <property type="entry name" value="Fe2_transport_prot_B_C"/>
</dbReference>
<keyword evidence="16" id="KW-0479">Metal-binding</keyword>
<evidence type="ECO:0000256" key="1">
    <source>
        <dbReference type="ARBA" id="ARBA00003926"/>
    </source>
</evidence>
<feature type="binding site" evidence="16">
    <location>
        <position position="21"/>
    </location>
    <ligand>
        <name>Mg(2+)</name>
        <dbReference type="ChEBI" id="CHEBI:18420"/>
        <label>2</label>
    </ligand>
</feature>
<dbReference type="InterPro" id="IPR011642">
    <property type="entry name" value="Gate_dom"/>
</dbReference>
<feature type="binding site" evidence="15">
    <location>
        <begin position="143"/>
        <end position="145"/>
    </location>
    <ligand>
        <name>GTP</name>
        <dbReference type="ChEBI" id="CHEBI:37565"/>
        <label>1</label>
    </ligand>
</feature>
<evidence type="ECO:0000256" key="14">
    <source>
        <dbReference type="NCBIfam" id="TIGR00437"/>
    </source>
</evidence>
<dbReference type="CDD" id="cd01879">
    <property type="entry name" value="FeoB"/>
    <property type="match status" value="1"/>
</dbReference>
<feature type="transmembrane region" description="Helical" evidence="17">
    <location>
        <begin position="456"/>
        <end position="476"/>
    </location>
</feature>
<dbReference type="PANTHER" id="PTHR43185:SF1">
    <property type="entry name" value="FE(2+) TRANSPORTER FEOB"/>
    <property type="match status" value="1"/>
</dbReference>
<dbReference type="Pfam" id="PF02421">
    <property type="entry name" value="FeoB_N"/>
    <property type="match status" value="1"/>
</dbReference>
<dbReference type="PANTHER" id="PTHR43185">
    <property type="entry name" value="FERROUS IRON TRANSPORT PROTEIN B"/>
    <property type="match status" value="1"/>
</dbReference>
<sequence length="669" mass="73735">MEKTFALVGNQNCGKTTLFNALTGSNAHVGNFPGVTVDKKEGPIKGHENINLVDLPGIYSLSPYTSEEVVTRDFLMKDKPDLIINIIDATNIERNLYLTLQLLELNIPMVIALSMMDEVIACGNSIDIDKIADTLNVDCIPIQAAKNQGTEELVAVAEDLITENSFRGKIDFCSGYIHKAIHSISHIIEANAEEKHLPVRFCVSKIVEGDTLLEEQLELSEADKDIIGHIVQEMEDSVGLDREAAIAEMRYEYIETLCKDSVHKVAHTKEHIQSVKIDTVLTNKYFALPIFILIMGAIFYLTFGVIGAFLSDAFELLLENFKLVLDMGLTALKINPTLHSLVTDGIYSGVSIVLSFLPIIVTLFFFLSLLEDSGYMARIAFIMDKPLRRIGLSGKSFVPMLIGFGCSVPGIMATRTLNSSRDRKMTVLLTPFMSCSAKLPIYTVFAAAFFNDNLPLVMICLYLLGIFTAVLSGFLLKNSIFKGEAMPFVMELPPYRLPSIKSLTRLSYEKAKDFITKAFTIIFVASVFIWFLENFDFRFNMVANPASSMLASIGTYLAVIFKPLGFGEWKFVTALIAGFSAKEVVVSTLAILTGSTLNTLPAVLSSMLSLPAAISFLTFTLLYMPCAAAFAAAKREIGSFKGAIFTAMYQTGIAYVMAFIVYNIAKLIL</sequence>
<keyword evidence="11" id="KW-0406">Ion transport</keyword>
<keyword evidence="9 17" id="KW-1133">Transmembrane helix</keyword>
<dbReference type="InterPro" id="IPR003373">
    <property type="entry name" value="Fe2_transport_prot-B"/>
</dbReference>
<organism evidence="19 20">
    <name type="scientific">Anaerofustis stercorihominis</name>
    <dbReference type="NCBI Taxonomy" id="214853"/>
    <lineage>
        <taxon>Bacteria</taxon>
        <taxon>Bacillati</taxon>
        <taxon>Bacillota</taxon>
        <taxon>Clostridia</taxon>
        <taxon>Eubacteriales</taxon>
        <taxon>Eubacteriaceae</taxon>
        <taxon>Anaerofustis</taxon>
    </lineage>
</organism>
<feature type="domain" description="FeoB-type G" evidence="18">
    <location>
        <begin position="2"/>
        <end position="163"/>
    </location>
</feature>
<keyword evidence="16" id="KW-0460">Magnesium</keyword>
<evidence type="ECO:0000256" key="3">
    <source>
        <dbReference type="ARBA" id="ARBA00022448"/>
    </source>
</evidence>
<feature type="transmembrane region" description="Helical" evidence="17">
    <location>
        <begin position="571"/>
        <end position="592"/>
    </location>
</feature>
<keyword evidence="8 15" id="KW-0547">Nucleotide-binding</keyword>
<dbReference type="NCBIfam" id="TIGR00437">
    <property type="entry name" value="feoB"/>
    <property type="match status" value="1"/>
</dbReference>
<dbReference type="Pfam" id="PF07664">
    <property type="entry name" value="FeoB_C"/>
    <property type="match status" value="1"/>
</dbReference>
<keyword evidence="5 17" id="KW-0410">Iron transport</keyword>
<dbReference type="InterPro" id="IPR027417">
    <property type="entry name" value="P-loop_NTPase"/>
</dbReference>
<dbReference type="PROSITE" id="PS51711">
    <property type="entry name" value="G_FEOB"/>
    <property type="match status" value="1"/>
</dbReference>
<dbReference type="InterPro" id="IPR030389">
    <property type="entry name" value="G_FEOB_dom"/>
</dbReference>
<keyword evidence="7 17" id="KW-0812">Transmembrane</keyword>
<evidence type="ECO:0000259" key="18">
    <source>
        <dbReference type="PROSITE" id="PS51711"/>
    </source>
</evidence>
<dbReference type="InterPro" id="IPR050860">
    <property type="entry name" value="FeoB_GTPase"/>
</dbReference>
<evidence type="ECO:0000256" key="6">
    <source>
        <dbReference type="ARBA" id="ARBA00022519"/>
    </source>
</evidence>
<dbReference type="Gene3D" id="3.40.50.300">
    <property type="entry name" value="P-loop containing nucleotide triphosphate hydrolases"/>
    <property type="match status" value="1"/>
</dbReference>
<evidence type="ECO:0000256" key="16">
    <source>
        <dbReference type="PIRSR" id="PIRSR603373-2"/>
    </source>
</evidence>
<keyword evidence="6" id="KW-0997">Cell inner membrane</keyword>
<name>A0A3E3DUV7_9FIRM</name>
<dbReference type="Pfam" id="PF17910">
    <property type="entry name" value="FeoB_Cyto"/>
    <property type="match status" value="1"/>
</dbReference>
<evidence type="ECO:0000256" key="9">
    <source>
        <dbReference type="ARBA" id="ARBA00022989"/>
    </source>
</evidence>
<feature type="binding site" evidence="15">
    <location>
        <begin position="54"/>
        <end position="57"/>
    </location>
    <ligand>
        <name>GTP</name>
        <dbReference type="ChEBI" id="CHEBI:37565"/>
        <label>1</label>
    </ligand>
</feature>
<feature type="binding site" evidence="15">
    <location>
        <begin position="34"/>
        <end position="38"/>
    </location>
    <ligand>
        <name>GTP</name>
        <dbReference type="ChEBI" id="CHEBI:37565"/>
        <label>1</label>
    </ligand>
</feature>
<evidence type="ECO:0000313" key="20">
    <source>
        <dbReference type="Proteomes" id="UP000261212"/>
    </source>
</evidence>
<dbReference type="Pfam" id="PF07670">
    <property type="entry name" value="Gate"/>
    <property type="match status" value="2"/>
</dbReference>
<feature type="transmembrane region" description="Helical" evidence="17">
    <location>
        <begin position="538"/>
        <end position="559"/>
    </location>
</feature>
<comment type="caution">
    <text evidence="19">The sequence shown here is derived from an EMBL/GenBank/DDBJ whole genome shotgun (WGS) entry which is preliminary data.</text>
</comment>
<feature type="transmembrane region" description="Helical" evidence="17">
    <location>
        <begin position="644"/>
        <end position="665"/>
    </location>
</feature>
<feature type="transmembrane region" description="Helical" evidence="17">
    <location>
        <begin position="286"/>
        <end position="310"/>
    </location>
</feature>
<keyword evidence="3 17" id="KW-0813">Transport</keyword>
<keyword evidence="4" id="KW-1003">Cell membrane</keyword>
<feature type="transmembrane region" description="Helical" evidence="17">
    <location>
        <begin position="427"/>
        <end position="450"/>
    </location>
</feature>
<feature type="binding site" evidence="16">
    <location>
        <position position="24"/>
    </location>
    <ligand>
        <name>Mg(2+)</name>
        <dbReference type="ChEBI" id="CHEBI:18420"/>
        <label>2</label>
    </ligand>
</feature>
<dbReference type="GO" id="GO:0015093">
    <property type="term" value="F:ferrous iron transmembrane transporter activity"/>
    <property type="evidence" value="ECO:0007669"/>
    <property type="project" value="UniProtKB-UniRule"/>
</dbReference>
<protein>
    <recommendedName>
        <fullName evidence="14 17">Ferrous iron transport protein B</fullName>
    </recommendedName>
</protein>
<feature type="binding site" evidence="16">
    <location>
        <position position="23"/>
    </location>
    <ligand>
        <name>Mg(2+)</name>
        <dbReference type="ChEBI" id="CHEBI:18420"/>
        <label>2</label>
    </ligand>
</feature>
<reference evidence="19 20" key="1">
    <citation type="submission" date="2018-08" db="EMBL/GenBank/DDBJ databases">
        <title>A genome reference for cultivated species of the human gut microbiota.</title>
        <authorList>
            <person name="Zou Y."/>
            <person name="Xue W."/>
            <person name="Luo G."/>
        </authorList>
    </citation>
    <scope>NUCLEOTIDE SEQUENCE [LARGE SCALE GENOMIC DNA]</scope>
    <source>
        <strain evidence="19 20">AM25-6</strain>
    </source>
</reference>
<evidence type="ECO:0000256" key="15">
    <source>
        <dbReference type="PIRSR" id="PIRSR603373-1"/>
    </source>
</evidence>
<gene>
    <name evidence="19" type="primary">feoB</name>
    <name evidence="19" type="ORF">DW687_11190</name>
</gene>
<keyword evidence="12 15" id="KW-0342">GTP-binding</keyword>
<evidence type="ECO:0000256" key="11">
    <source>
        <dbReference type="ARBA" id="ARBA00023065"/>
    </source>
</evidence>
<evidence type="ECO:0000313" key="19">
    <source>
        <dbReference type="EMBL" id="RGD73021.1"/>
    </source>
</evidence>
<evidence type="ECO:0000256" key="2">
    <source>
        <dbReference type="ARBA" id="ARBA00004429"/>
    </source>
</evidence>
<dbReference type="GO" id="GO:0046872">
    <property type="term" value="F:metal ion binding"/>
    <property type="evidence" value="ECO:0007669"/>
    <property type="project" value="UniProtKB-KW"/>
</dbReference>
<comment type="subcellular location">
    <subcellularLocation>
        <location evidence="2">Cell inner membrane</location>
        <topology evidence="2">Multi-pass membrane protein</topology>
    </subcellularLocation>
    <subcellularLocation>
        <location evidence="17">Cell membrane</location>
        <topology evidence="17">Multi-pass membrane protein</topology>
    </subcellularLocation>
</comment>
<dbReference type="GO" id="GO:0005525">
    <property type="term" value="F:GTP binding"/>
    <property type="evidence" value="ECO:0007669"/>
    <property type="project" value="UniProtKB-KW"/>
</dbReference>
<evidence type="ECO:0000256" key="10">
    <source>
        <dbReference type="ARBA" id="ARBA00023004"/>
    </source>
</evidence>
<feature type="binding site" evidence="16">
    <location>
        <position position="20"/>
    </location>
    <ligand>
        <name>Mg(2+)</name>
        <dbReference type="ChEBI" id="CHEBI:18420"/>
        <label>2</label>
    </ligand>
</feature>
<feature type="binding site" evidence="15">
    <location>
        <begin position="9"/>
        <end position="16"/>
    </location>
    <ligand>
        <name>GTP</name>
        <dbReference type="ChEBI" id="CHEBI:37565"/>
        <label>1</label>
    </ligand>
</feature>
<evidence type="ECO:0000256" key="13">
    <source>
        <dbReference type="ARBA" id="ARBA00023136"/>
    </source>
</evidence>
<dbReference type="InterPro" id="IPR041069">
    <property type="entry name" value="FeoB_Cyto"/>
</dbReference>
<keyword evidence="13 17" id="KW-0472">Membrane</keyword>
<comment type="similarity">
    <text evidence="17">Belongs to the TRAFAC class TrmE-Era-EngA-EngB-Septin-like GTPase superfamily. FeoB GTPase (TC 9.A.8) family.</text>
</comment>
<evidence type="ECO:0000256" key="12">
    <source>
        <dbReference type="ARBA" id="ARBA00023134"/>
    </source>
</evidence>
<dbReference type="GO" id="GO:0005886">
    <property type="term" value="C:plasma membrane"/>
    <property type="evidence" value="ECO:0007669"/>
    <property type="project" value="UniProtKB-SubCell"/>
</dbReference>
<evidence type="ECO:0000256" key="7">
    <source>
        <dbReference type="ARBA" id="ARBA00022692"/>
    </source>
</evidence>
<dbReference type="Gene3D" id="1.10.287.1770">
    <property type="match status" value="1"/>
</dbReference>
<dbReference type="RefSeq" id="WP_117532781.1">
    <property type="nucleotide sequence ID" value="NZ_QUSM01000008.1"/>
</dbReference>
<dbReference type="EMBL" id="QUSM01000008">
    <property type="protein sequence ID" value="RGD73021.1"/>
    <property type="molecule type" value="Genomic_DNA"/>
</dbReference>
<proteinExistence type="inferred from homology"/>
<evidence type="ECO:0000256" key="5">
    <source>
        <dbReference type="ARBA" id="ARBA00022496"/>
    </source>
</evidence>
<dbReference type="AlphaFoldDB" id="A0A3E3DUV7"/>
<feature type="transmembrane region" description="Helical" evidence="17">
    <location>
        <begin position="346"/>
        <end position="370"/>
    </location>
</feature>
<evidence type="ECO:0000256" key="4">
    <source>
        <dbReference type="ARBA" id="ARBA00022475"/>
    </source>
</evidence>
<dbReference type="FunFam" id="3.40.50.300:FF:000426">
    <property type="entry name" value="Ferrous iron transport protein B"/>
    <property type="match status" value="1"/>
</dbReference>
<evidence type="ECO:0000256" key="8">
    <source>
        <dbReference type="ARBA" id="ARBA00022741"/>
    </source>
</evidence>
<feature type="transmembrane region" description="Helical" evidence="17">
    <location>
        <begin position="514"/>
        <end position="532"/>
    </location>
</feature>
<accession>A0A3E3DUV7</accession>
<comment type="function">
    <text evidence="1 17">Probable transporter of a GTP-driven Fe(2+) uptake system.</text>
</comment>
<dbReference type="Proteomes" id="UP000261212">
    <property type="component" value="Unassembled WGS sequence"/>
</dbReference>
<keyword evidence="10 17" id="KW-0408">Iron</keyword>